<dbReference type="Gene3D" id="3.30.559.10">
    <property type="entry name" value="Chloramphenicol acetyltransferase-like domain"/>
    <property type="match status" value="1"/>
</dbReference>
<keyword evidence="2" id="KW-1185">Reference proteome</keyword>
<name>A0A9X0BRP6_9EURO</name>
<protein>
    <submittedName>
        <fullName evidence="1">Uncharacterized protein</fullName>
    </submittedName>
</protein>
<dbReference type="EMBL" id="JAPWDO010000003">
    <property type="protein sequence ID" value="KAJ5480113.1"/>
    <property type="molecule type" value="Genomic_DNA"/>
</dbReference>
<dbReference type="OrthoDB" id="4432909at2759"/>
<gene>
    <name evidence="1" type="ORF">N7530_005622</name>
</gene>
<accession>A0A9X0BRP6</accession>
<comment type="caution">
    <text evidence="1">The sequence shown here is derived from an EMBL/GenBank/DDBJ whole genome shotgun (WGS) entry which is preliminary data.</text>
</comment>
<dbReference type="Proteomes" id="UP001147760">
    <property type="component" value="Unassembled WGS sequence"/>
</dbReference>
<proteinExistence type="predicted"/>
<evidence type="ECO:0000313" key="1">
    <source>
        <dbReference type="EMBL" id="KAJ5480113.1"/>
    </source>
</evidence>
<reference evidence="1" key="1">
    <citation type="submission" date="2022-12" db="EMBL/GenBank/DDBJ databases">
        <authorList>
            <person name="Petersen C."/>
        </authorList>
    </citation>
    <scope>NUCLEOTIDE SEQUENCE</scope>
    <source>
        <strain evidence="1">IBT 17660</strain>
    </source>
</reference>
<dbReference type="AlphaFoldDB" id="A0A9X0BRP6"/>
<sequence>MNSSSRRIPKTLFIPRRQINKWIDETETQGHNARVTEHDLILSFLYRHFANDNTRSPNLGIIMNVQRQLQNDTEFGNPWILIPVPPYSDLAKEKDSLSGVALHIRRTINSARDPVCISQIIGQYDSLDGKPMIPRHFAARDAHFIVTSWAGHPMYEYELGTKTPVAVHGNVAFCSYLRKTGMIMDDLLVMWKSKDGYWIHGCLENGLWEQMAQSLK</sequence>
<reference evidence="1" key="2">
    <citation type="journal article" date="2023" name="IMA Fungus">
        <title>Comparative genomic study of the Penicillium genus elucidates a diverse pangenome and 15 lateral gene transfer events.</title>
        <authorList>
            <person name="Petersen C."/>
            <person name="Sorensen T."/>
            <person name="Nielsen M.R."/>
            <person name="Sondergaard T.E."/>
            <person name="Sorensen J.L."/>
            <person name="Fitzpatrick D.A."/>
            <person name="Frisvad J.C."/>
            <person name="Nielsen K.L."/>
        </authorList>
    </citation>
    <scope>NUCLEOTIDE SEQUENCE</scope>
    <source>
        <strain evidence="1">IBT 17660</strain>
    </source>
</reference>
<organism evidence="1 2">
    <name type="scientific">Penicillium desertorum</name>
    <dbReference type="NCBI Taxonomy" id="1303715"/>
    <lineage>
        <taxon>Eukaryota</taxon>
        <taxon>Fungi</taxon>
        <taxon>Dikarya</taxon>
        <taxon>Ascomycota</taxon>
        <taxon>Pezizomycotina</taxon>
        <taxon>Eurotiomycetes</taxon>
        <taxon>Eurotiomycetidae</taxon>
        <taxon>Eurotiales</taxon>
        <taxon>Aspergillaceae</taxon>
        <taxon>Penicillium</taxon>
    </lineage>
</organism>
<evidence type="ECO:0000313" key="2">
    <source>
        <dbReference type="Proteomes" id="UP001147760"/>
    </source>
</evidence>
<dbReference type="Pfam" id="PF02458">
    <property type="entry name" value="Transferase"/>
    <property type="match status" value="1"/>
</dbReference>
<dbReference type="InterPro" id="IPR023213">
    <property type="entry name" value="CAT-like_dom_sf"/>
</dbReference>